<keyword evidence="2" id="KW-1185">Reference proteome</keyword>
<reference evidence="1" key="1">
    <citation type="journal article" date="2022" name="bioRxiv">
        <title>Sequencing and chromosome-scale assembly of the giantPleurodeles waltlgenome.</title>
        <authorList>
            <person name="Brown T."/>
            <person name="Elewa A."/>
            <person name="Iarovenko S."/>
            <person name="Subramanian E."/>
            <person name="Araus A.J."/>
            <person name="Petzold A."/>
            <person name="Susuki M."/>
            <person name="Suzuki K.-i.T."/>
            <person name="Hayashi T."/>
            <person name="Toyoda A."/>
            <person name="Oliveira C."/>
            <person name="Osipova E."/>
            <person name="Leigh N.D."/>
            <person name="Simon A."/>
            <person name="Yun M.H."/>
        </authorList>
    </citation>
    <scope>NUCLEOTIDE SEQUENCE</scope>
    <source>
        <strain evidence="1">20211129_DDA</strain>
        <tissue evidence="1">Liver</tissue>
    </source>
</reference>
<evidence type="ECO:0000313" key="2">
    <source>
        <dbReference type="Proteomes" id="UP001066276"/>
    </source>
</evidence>
<comment type="caution">
    <text evidence="1">The sequence shown here is derived from an EMBL/GenBank/DDBJ whole genome shotgun (WGS) entry which is preliminary data.</text>
</comment>
<evidence type="ECO:0008006" key="3">
    <source>
        <dbReference type="Google" id="ProtNLM"/>
    </source>
</evidence>
<name>A0AAV7RTC7_PLEWA</name>
<protein>
    <recommendedName>
        <fullName evidence="3">Secreted protein</fullName>
    </recommendedName>
</protein>
<organism evidence="1 2">
    <name type="scientific">Pleurodeles waltl</name>
    <name type="common">Iberian ribbed newt</name>
    <dbReference type="NCBI Taxonomy" id="8319"/>
    <lineage>
        <taxon>Eukaryota</taxon>
        <taxon>Metazoa</taxon>
        <taxon>Chordata</taxon>
        <taxon>Craniata</taxon>
        <taxon>Vertebrata</taxon>
        <taxon>Euteleostomi</taxon>
        <taxon>Amphibia</taxon>
        <taxon>Batrachia</taxon>
        <taxon>Caudata</taxon>
        <taxon>Salamandroidea</taxon>
        <taxon>Salamandridae</taxon>
        <taxon>Pleurodelinae</taxon>
        <taxon>Pleurodeles</taxon>
    </lineage>
</organism>
<dbReference type="EMBL" id="JANPWB010000009">
    <property type="protein sequence ID" value="KAJ1155761.1"/>
    <property type="molecule type" value="Genomic_DNA"/>
</dbReference>
<dbReference type="Proteomes" id="UP001066276">
    <property type="component" value="Chromosome 5"/>
</dbReference>
<proteinExistence type="predicted"/>
<sequence length="88" mass="9684">MAAAMPSEAFRSRWPQSWALWAAWSRHPTSSISLMAWATSSSAEKTVNHPFSGHQYRSLLTLEYGLKTGADPELSTQVAIFESASLPT</sequence>
<evidence type="ECO:0000313" key="1">
    <source>
        <dbReference type="EMBL" id="KAJ1155761.1"/>
    </source>
</evidence>
<accession>A0AAV7RTC7</accession>
<dbReference type="AlphaFoldDB" id="A0AAV7RTC7"/>
<gene>
    <name evidence="1" type="ORF">NDU88_008490</name>
</gene>